<evidence type="ECO:0000256" key="3">
    <source>
        <dbReference type="ARBA" id="ARBA00022692"/>
    </source>
</evidence>
<dbReference type="Proteomes" id="UP000182811">
    <property type="component" value="Unassembled WGS sequence"/>
</dbReference>
<evidence type="ECO:0000256" key="4">
    <source>
        <dbReference type="ARBA" id="ARBA00022989"/>
    </source>
</evidence>
<dbReference type="GO" id="GO:0005886">
    <property type="term" value="C:plasma membrane"/>
    <property type="evidence" value="ECO:0007669"/>
    <property type="project" value="UniProtKB-SubCell"/>
</dbReference>
<dbReference type="AlphaFoldDB" id="A0A1D7X8B3"/>
<evidence type="ECO:0000256" key="2">
    <source>
        <dbReference type="ARBA" id="ARBA00022475"/>
    </source>
</evidence>
<evidence type="ECO:0000259" key="8">
    <source>
        <dbReference type="Pfam" id="PF00482"/>
    </source>
</evidence>
<dbReference type="EMBL" id="CP017019">
    <property type="protein sequence ID" value="AOQ23137.1"/>
    <property type="molecule type" value="Genomic_DNA"/>
</dbReference>
<accession>A0A1D7X8B3</accession>
<keyword evidence="3 6" id="KW-0812">Transmembrane</keyword>
<feature type="signal peptide" evidence="7">
    <location>
        <begin position="1"/>
        <end position="19"/>
    </location>
</feature>
<protein>
    <submittedName>
        <fullName evidence="10">Bacterial type II secretion system protein F domain protein</fullName>
    </submittedName>
</protein>
<organism evidence="10 13">
    <name type="scientific">Neomoorella thermoacetica</name>
    <name type="common">Clostridium thermoaceticum</name>
    <dbReference type="NCBI Taxonomy" id="1525"/>
    <lineage>
        <taxon>Bacteria</taxon>
        <taxon>Bacillati</taxon>
        <taxon>Bacillota</taxon>
        <taxon>Clostridia</taxon>
        <taxon>Neomoorellales</taxon>
        <taxon>Neomoorellaceae</taxon>
        <taxon>Neomoorella</taxon>
    </lineage>
</organism>
<dbReference type="Pfam" id="PF00482">
    <property type="entry name" value="T2SSF"/>
    <property type="match status" value="1"/>
</dbReference>
<dbReference type="RefSeq" id="WP_069588400.1">
    <property type="nucleotide sequence ID" value="NZ_CP017019.1"/>
</dbReference>
<dbReference type="InterPro" id="IPR018076">
    <property type="entry name" value="T2SS_GspF_dom"/>
</dbReference>
<dbReference type="OrthoDB" id="9796142at2"/>
<reference evidence="9 12" key="2">
    <citation type="submission" date="2016-08" db="EMBL/GenBank/DDBJ databases">
        <title>Moorella thermoacetica DSM 103132.</title>
        <authorList>
            <person name="Jendresen C.B."/>
            <person name="Redl S.M."/>
            <person name="Jensen T.O."/>
            <person name="Nielsen A.T."/>
        </authorList>
    </citation>
    <scope>NUCLEOTIDE SEQUENCE [LARGE SCALE GENOMIC DNA]</scope>
    <source>
        <strain evidence="9 12">DSM 103132</strain>
    </source>
</reference>
<keyword evidence="14" id="KW-1185">Reference proteome</keyword>
<keyword evidence="7" id="KW-0732">Signal</keyword>
<gene>
    <name evidence="9" type="ORF">Maut_00674</name>
    <name evidence="10" type="ORF">MOTE_10010</name>
    <name evidence="11" type="ORF">MTAT_16670</name>
</gene>
<dbReference type="PANTHER" id="PTHR35007">
    <property type="entry name" value="INTEGRAL MEMBRANE PROTEIN-RELATED"/>
    <property type="match status" value="1"/>
</dbReference>
<proteinExistence type="predicted"/>
<keyword evidence="4 6" id="KW-1133">Transmembrane helix</keyword>
<feature type="domain" description="Type II secretion system protein GspF" evidence="8">
    <location>
        <begin position="95"/>
        <end position="218"/>
    </location>
</feature>
<comment type="subcellular location">
    <subcellularLocation>
        <location evidence="1">Cell membrane</location>
        <topology evidence="1">Multi-pass membrane protein</topology>
    </subcellularLocation>
</comment>
<sequence length="262" mass="28212">MITPKFVAALAGVAVFAWAAPPLPHFSISHGDAKPPVRWKTLVMAVVGVVAGLALSNPLAAALAVFLAALFDRKCRAMEERDRRALLDSQAEVALQMVAALHQATGDLIGALDKAAECVSDPLSAELKKTVADYRTGASIGEALRGLAERVPSQDVRAFVDGVLEAERFGADAGTVVAAVVETIRDRMNLREEMKNEMRGQRLTINALLLLLPLMTGMAFFLFPQSQEILAHTLTGKLIVCGVFLAEYFVWALSTREAVGEW</sequence>
<evidence type="ECO:0000313" key="9">
    <source>
        <dbReference type="EMBL" id="AOQ23137.1"/>
    </source>
</evidence>
<feature type="transmembrane region" description="Helical" evidence="6">
    <location>
        <begin position="203"/>
        <end position="223"/>
    </location>
</feature>
<dbReference type="EMBL" id="MDDC01000007">
    <property type="protein sequence ID" value="OIQ59745.1"/>
    <property type="molecule type" value="Genomic_DNA"/>
</dbReference>
<dbReference type="Proteomes" id="UP000322283">
    <property type="component" value="Unassembled WGS sequence"/>
</dbReference>
<evidence type="ECO:0000313" key="13">
    <source>
        <dbReference type="Proteomes" id="UP000182811"/>
    </source>
</evidence>
<reference evidence="10 13" key="1">
    <citation type="submission" date="2016-08" db="EMBL/GenBank/DDBJ databases">
        <title>Genome-based comparison of Moorella thermoacetic strains.</title>
        <authorList>
            <person name="Poehlein A."/>
            <person name="Bengelsdorf F.R."/>
            <person name="Esser C."/>
            <person name="Duerre P."/>
            <person name="Daniel R."/>
        </authorList>
    </citation>
    <scope>NUCLEOTIDE SEQUENCE [LARGE SCALE GENOMIC DNA]</scope>
    <source>
        <strain evidence="10 13">DSM 21394</strain>
    </source>
</reference>
<keyword evidence="2" id="KW-1003">Cell membrane</keyword>
<evidence type="ECO:0000313" key="12">
    <source>
        <dbReference type="Proteomes" id="UP000094598"/>
    </source>
</evidence>
<feature type="transmembrane region" description="Helical" evidence="6">
    <location>
        <begin position="229"/>
        <end position="253"/>
    </location>
</feature>
<feature type="transmembrane region" description="Helical" evidence="6">
    <location>
        <begin position="43"/>
        <end position="71"/>
    </location>
</feature>
<dbReference type="PANTHER" id="PTHR35007:SF1">
    <property type="entry name" value="PILUS ASSEMBLY PROTEIN"/>
    <property type="match status" value="1"/>
</dbReference>
<name>A0A1D7X8B3_NEOTH</name>
<dbReference type="PATRIC" id="fig|1525.12.peg.1106"/>
<evidence type="ECO:0000313" key="11">
    <source>
        <dbReference type="EMBL" id="TYL12844.1"/>
    </source>
</evidence>
<reference evidence="11 14" key="3">
    <citation type="submission" date="2019-05" db="EMBL/GenBank/DDBJ databases">
        <title>Genome sequence of Moorella thermoacetica ATCC 33924.</title>
        <authorList>
            <person name="Poehlein A."/>
            <person name="Bengelsdorf F.R."/>
            <person name="Duerre P."/>
            <person name="Daniel R."/>
        </authorList>
    </citation>
    <scope>NUCLEOTIDE SEQUENCE [LARGE SCALE GENOMIC DNA]</scope>
    <source>
        <strain evidence="11 14">ATCC 33924</strain>
    </source>
</reference>
<dbReference type="EMBL" id="VCDX01000005">
    <property type="protein sequence ID" value="TYL12844.1"/>
    <property type="molecule type" value="Genomic_DNA"/>
</dbReference>
<evidence type="ECO:0000313" key="10">
    <source>
        <dbReference type="EMBL" id="OIQ59745.1"/>
    </source>
</evidence>
<keyword evidence="5 6" id="KW-0472">Membrane</keyword>
<feature type="chain" id="PRO_5010469100" evidence="7">
    <location>
        <begin position="20"/>
        <end position="262"/>
    </location>
</feature>
<evidence type="ECO:0000256" key="6">
    <source>
        <dbReference type="SAM" id="Phobius"/>
    </source>
</evidence>
<evidence type="ECO:0000256" key="7">
    <source>
        <dbReference type="SAM" id="SignalP"/>
    </source>
</evidence>
<evidence type="ECO:0000256" key="1">
    <source>
        <dbReference type="ARBA" id="ARBA00004651"/>
    </source>
</evidence>
<evidence type="ECO:0000256" key="5">
    <source>
        <dbReference type="ARBA" id="ARBA00023136"/>
    </source>
</evidence>
<dbReference type="Proteomes" id="UP000094598">
    <property type="component" value="Chromosome"/>
</dbReference>
<evidence type="ECO:0000313" key="14">
    <source>
        <dbReference type="Proteomes" id="UP000322283"/>
    </source>
</evidence>